<keyword evidence="2" id="KW-0964">Secreted</keyword>
<dbReference type="SUPFAM" id="SSF82895">
    <property type="entry name" value="TSP-1 type 1 repeat"/>
    <property type="match status" value="1"/>
</dbReference>
<keyword evidence="4" id="KW-0378">Hydrolase</keyword>
<dbReference type="PANTHER" id="PTHR13723:SF303">
    <property type="match status" value="1"/>
</dbReference>
<evidence type="ECO:0000256" key="7">
    <source>
        <dbReference type="ARBA" id="ARBA00023180"/>
    </source>
</evidence>
<dbReference type="PROSITE" id="PS50092">
    <property type="entry name" value="TSP1"/>
    <property type="match status" value="1"/>
</dbReference>
<evidence type="ECO:0000259" key="8">
    <source>
        <dbReference type="Pfam" id="PF17771"/>
    </source>
</evidence>
<dbReference type="SMART" id="SM00209">
    <property type="entry name" value="TSP1"/>
    <property type="match status" value="1"/>
</dbReference>
<protein>
    <recommendedName>
        <fullName evidence="8">ADAMTS cysteine-rich domain-containing protein</fullName>
    </recommendedName>
</protein>
<evidence type="ECO:0000256" key="2">
    <source>
        <dbReference type="ARBA" id="ARBA00022525"/>
    </source>
</evidence>
<dbReference type="InterPro" id="IPR041645">
    <property type="entry name" value="ADAMTS_CR_2"/>
</dbReference>
<organism evidence="9 10">
    <name type="scientific">Eptatretus burgeri</name>
    <name type="common">Inshore hagfish</name>
    <dbReference type="NCBI Taxonomy" id="7764"/>
    <lineage>
        <taxon>Eukaryota</taxon>
        <taxon>Metazoa</taxon>
        <taxon>Chordata</taxon>
        <taxon>Craniata</taxon>
        <taxon>Vertebrata</taxon>
        <taxon>Cyclostomata</taxon>
        <taxon>Myxini</taxon>
        <taxon>Myxiniformes</taxon>
        <taxon>Myxinidae</taxon>
        <taxon>Eptatretinae</taxon>
        <taxon>Eptatretus</taxon>
    </lineage>
</organism>
<feature type="domain" description="ADAMTS cysteine-rich" evidence="8">
    <location>
        <begin position="65"/>
        <end position="138"/>
    </location>
</feature>
<evidence type="ECO:0000256" key="5">
    <source>
        <dbReference type="ARBA" id="ARBA00022833"/>
    </source>
</evidence>
<reference evidence="9" key="1">
    <citation type="submission" date="2025-08" db="UniProtKB">
        <authorList>
            <consortium name="Ensembl"/>
        </authorList>
    </citation>
    <scope>IDENTIFICATION</scope>
</reference>
<dbReference type="GeneTree" id="ENSGT00940000167121"/>
<dbReference type="Pfam" id="PF17771">
    <property type="entry name" value="ADAMTS_CR_2"/>
    <property type="match status" value="1"/>
</dbReference>
<evidence type="ECO:0000256" key="6">
    <source>
        <dbReference type="ARBA" id="ARBA00023157"/>
    </source>
</evidence>
<dbReference type="GO" id="GO:0005576">
    <property type="term" value="C:extracellular region"/>
    <property type="evidence" value="ECO:0007669"/>
    <property type="project" value="UniProtKB-SubCell"/>
</dbReference>
<dbReference type="GO" id="GO:0006508">
    <property type="term" value="P:proteolysis"/>
    <property type="evidence" value="ECO:0007669"/>
    <property type="project" value="TreeGrafter"/>
</dbReference>
<evidence type="ECO:0000313" key="9">
    <source>
        <dbReference type="Ensembl" id="ENSEBUP00000014939.1"/>
    </source>
</evidence>
<keyword evidence="6" id="KW-1015">Disulfide bond</keyword>
<keyword evidence="5" id="KW-0862">Zinc</keyword>
<sequence length="274" mass="30525">MSGSGGSEAWHGHVMASTLSRATHGALWSPCSSSLLKETFLTERDSCLLSPQRNPSLSLPPRPAGWTYSARKQCQLSFGPAWRVCPNTPPCRKLWCFGIPQGNHPDSHWVSVCRTRHASWAEGTHCGTARRCLEGVCLRHMGSRALLPVDGNWGSWSTFGTCSRSCGGGVQFSERLCDSPYPQHGGSYCLGIHTHYRSCKLSPCNNTNGMTFREEQCAMFNGQRPRGETRIPLEVHWIPQEQLPGHRACSLTCRAIGTRYYFVFRKKVGHSNWL</sequence>
<dbReference type="OMA" id="CETHECA"/>
<evidence type="ECO:0000256" key="4">
    <source>
        <dbReference type="ARBA" id="ARBA00022801"/>
    </source>
</evidence>
<reference evidence="9" key="2">
    <citation type="submission" date="2025-09" db="UniProtKB">
        <authorList>
            <consortium name="Ensembl"/>
        </authorList>
    </citation>
    <scope>IDENTIFICATION</scope>
</reference>
<keyword evidence="7" id="KW-0325">Glycoprotein</keyword>
<dbReference type="Ensembl" id="ENSEBUT00000015514.1">
    <property type="protein sequence ID" value="ENSEBUP00000014939.1"/>
    <property type="gene ID" value="ENSEBUG00000009421.1"/>
</dbReference>
<proteinExistence type="predicted"/>
<dbReference type="PANTHER" id="PTHR13723">
    <property type="entry name" value="ADAMTS A DISINTEGRIN AND METALLOPROTEASE WITH THROMBOSPONDIN MOTIFS PROTEASE"/>
    <property type="match status" value="1"/>
</dbReference>
<dbReference type="FunFam" id="2.20.100.10:FF:000006">
    <property type="entry name" value="A disintegrin and metalloproteinase with thrombospondin motifs 1"/>
    <property type="match status" value="1"/>
</dbReference>
<dbReference type="InterPro" id="IPR000884">
    <property type="entry name" value="TSP1_rpt"/>
</dbReference>
<dbReference type="InterPro" id="IPR036383">
    <property type="entry name" value="TSP1_rpt_sf"/>
</dbReference>
<dbReference type="Proteomes" id="UP000694388">
    <property type="component" value="Unplaced"/>
</dbReference>
<accession>A0A8C4QI00</accession>
<dbReference type="Gene3D" id="2.20.100.10">
    <property type="entry name" value="Thrombospondin type-1 (TSP1) repeat"/>
    <property type="match status" value="1"/>
</dbReference>
<dbReference type="Gene3D" id="3.40.1620.60">
    <property type="match status" value="1"/>
</dbReference>
<dbReference type="GO" id="GO:0046872">
    <property type="term" value="F:metal ion binding"/>
    <property type="evidence" value="ECO:0007669"/>
    <property type="project" value="UniProtKB-KW"/>
</dbReference>
<dbReference type="Pfam" id="PF00090">
    <property type="entry name" value="TSP_1"/>
    <property type="match status" value="1"/>
</dbReference>
<keyword evidence="10" id="KW-1185">Reference proteome</keyword>
<name>A0A8C4QI00_EPTBU</name>
<comment type="subcellular location">
    <subcellularLocation>
        <location evidence="1">Secreted</location>
    </subcellularLocation>
</comment>
<evidence type="ECO:0000313" key="10">
    <source>
        <dbReference type="Proteomes" id="UP000694388"/>
    </source>
</evidence>
<dbReference type="AlphaFoldDB" id="A0A8C4QI00"/>
<dbReference type="GO" id="GO:0004222">
    <property type="term" value="F:metalloendopeptidase activity"/>
    <property type="evidence" value="ECO:0007669"/>
    <property type="project" value="TreeGrafter"/>
</dbReference>
<dbReference type="InterPro" id="IPR050439">
    <property type="entry name" value="ADAMTS_ADAMTS-like"/>
</dbReference>
<keyword evidence="3" id="KW-0479">Metal-binding</keyword>
<dbReference type="GO" id="GO:0030198">
    <property type="term" value="P:extracellular matrix organization"/>
    <property type="evidence" value="ECO:0007669"/>
    <property type="project" value="TreeGrafter"/>
</dbReference>
<evidence type="ECO:0000256" key="3">
    <source>
        <dbReference type="ARBA" id="ARBA00022723"/>
    </source>
</evidence>
<evidence type="ECO:0000256" key="1">
    <source>
        <dbReference type="ARBA" id="ARBA00004613"/>
    </source>
</evidence>
<dbReference type="GO" id="GO:0031012">
    <property type="term" value="C:extracellular matrix"/>
    <property type="evidence" value="ECO:0007669"/>
    <property type="project" value="TreeGrafter"/>
</dbReference>